<evidence type="ECO:0000256" key="1">
    <source>
        <dbReference type="ARBA" id="ARBA00004127"/>
    </source>
</evidence>
<name>A0A7V2F679_RHOMR</name>
<dbReference type="Pfam" id="PF06803">
    <property type="entry name" value="DUF1232"/>
    <property type="match status" value="1"/>
</dbReference>
<evidence type="ECO:0000259" key="5">
    <source>
        <dbReference type="Pfam" id="PF06803"/>
    </source>
</evidence>
<dbReference type="GO" id="GO:0012505">
    <property type="term" value="C:endomembrane system"/>
    <property type="evidence" value="ECO:0007669"/>
    <property type="project" value="UniProtKB-SubCell"/>
</dbReference>
<evidence type="ECO:0000256" key="2">
    <source>
        <dbReference type="ARBA" id="ARBA00022692"/>
    </source>
</evidence>
<proteinExistence type="predicted"/>
<evidence type="ECO:0000313" key="6">
    <source>
        <dbReference type="EMBL" id="HER95015.1"/>
    </source>
</evidence>
<protein>
    <submittedName>
        <fullName evidence="6">DUF1232 domain-containing protein</fullName>
    </submittedName>
</protein>
<comment type="subcellular location">
    <subcellularLocation>
        <location evidence="1">Endomembrane system</location>
        <topology evidence="1">Multi-pass membrane protein</topology>
    </subcellularLocation>
</comment>
<comment type="caution">
    <text evidence="6">The sequence shown here is derived from an EMBL/GenBank/DDBJ whole genome shotgun (WGS) entry which is preliminary data.</text>
</comment>
<keyword evidence="4" id="KW-0472">Membrane</keyword>
<evidence type="ECO:0000256" key="4">
    <source>
        <dbReference type="ARBA" id="ARBA00023136"/>
    </source>
</evidence>
<accession>A0A7V2F679</accession>
<gene>
    <name evidence="6" type="ORF">ENO59_00620</name>
</gene>
<keyword evidence="3" id="KW-1133">Transmembrane helix</keyword>
<dbReference type="InterPro" id="IPR010652">
    <property type="entry name" value="DUF1232"/>
</dbReference>
<keyword evidence="2" id="KW-0812">Transmembrane</keyword>
<dbReference type="EMBL" id="DSGB01000001">
    <property type="protein sequence ID" value="HER95015.1"/>
    <property type="molecule type" value="Genomic_DNA"/>
</dbReference>
<organism evidence="6">
    <name type="scientific">Rhodothermus marinus</name>
    <name type="common">Rhodothermus obamensis</name>
    <dbReference type="NCBI Taxonomy" id="29549"/>
    <lineage>
        <taxon>Bacteria</taxon>
        <taxon>Pseudomonadati</taxon>
        <taxon>Rhodothermota</taxon>
        <taxon>Rhodothermia</taxon>
        <taxon>Rhodothermales</taxon>
        <taxon>Rhodothermaceae</taxon>
        <taxon>Rhodothermus</taxon>
    </lineage>
</organism>
<feature type="domain" description="DUF1232" evidence="5">
    <location>
        <begin position="82"/>
        <end position="112"/>
    </location>
</feature>
<evidence type="ECO:0000256" key="3">
    <source>
        <dbReference type="ARBA" id="ARBA00022989"/>
    </source>
</evidence>
<sequence length="143" mass="16314">MSQEVAPLHTRAFTLAFRAAQRALTRRSRLLRLVMHGYRRLVLNQAGLTPVRREVQTLLRLVQAWARGEYRAIPWRSLLYGVAALVYFVNPADLIPDVVVGLGLVDDVAVVAAVARMLQSDLERFRLWESTQKSTRRPPQPKK</sequence>
<reference evidence="6" key="1">
    <citation type="journal article" date="2020" name="mSystems">
        <title>Genome- and Community-Level Interaction Insights into Carbon Utilization and Element Cycling Functions of Hydrothermarchaeota in Hydrothermal Sediment.</title>
        <authorList>
            <person name="Zhou Z."/>
            <person name="Liu Y."/>
            <person name="Xu W."/>
            <person name="Pan J."/>
            <person name="Luo Z.H."/>
            <person name="Li M."/>
        </authorList>
    </citation>
    <scope>NUCLEOTIDE SEQUENCE [LARGE SCALE GENOMIC DNA]</scope>
    <source>
        <strain evidence="6">SpSt-143</strain>
    </source>
</reference>
<dbReference type="AlphaFoldDB" id="A0A7V2F679"/>